<dbReference type="Gene3D" id="3.40.630.10">
    <property type="entry name" value="Zn peptidases"/>
    <property type="match status" value="1"/>
</dbReference>
<proteinExistence type="inferred from homology"/>
<keyword evidence="2 7" id="KW-0853">WD repeat</keyword>
<dbReference type="EMBL" id="ML119657">
    <property type="protein sequence ID" value="RPA84774.1"/>
    <property type="molecule type" value="Genomic_DNA"/>
</dbReference>
<feature type="domain" description="Peptidase M20 dimerisation" evidence="9">
    <location>
        <begin position="664"/>
        <end position="803"/>
    </location>
</feature>
<dbReference type="OrthoDB" id="7832001at2759"/>
<protein>
    <submittedName>
        <fullName evidence="10">Glutathione degradosome</fullName>
    </submittedName>
</protein>
<evidence type="ECO:0000256" key="3">
    <source>
        <dbReference type="ARBA" id="ARBA00022670"/>
    </source>
</evidence>
<name>A0A3N4IT27_ASCIM</name>
<dbReference type="InterPro" id="IPR019775">
    <property type="entry name" value="WD40_repeat_CS"/>
</dbReference>
<dbReference type="SUPFAM" id="SSF50978">
    <property type="entry name" value="WD40 repeat-like"/>
    <property type="match status" value="1"/>
</dbReference>
<evidence type="ECO:0000256" key="2">
    <source>
        <dbReference type="ARBA" id="ARBA00022574"/>
    </source>
</evidence>
<evidence type="ECO:0000256" key="6">
    <source>
        <dbReference type="ARBA" id="ARBA00022801"/>
    </source>
</evidence>
<feature type="region of interest" description="Disordered" evidence="8">
    <location>
        <begin position="1"/>
        <end position="53"/>
    </location>
</feature>
<feature type="region of interest" description="Disordered" evidence="8">
    <location>
        <begin position="239"/>
        <end position="273"/>
    </location>
</feature>
<dbReference type="PIRSF" id="PIRSF037237">
    <property type="entry name" value="Peptidase_WD_repeats_DUG2"/>
    <property type="match status" value="1"/>
</dbReference>
<dbReference type="GO" id="GO:0046872">
    <property type="term" value="F:metal ion binding"/>
    <property type="evidence" value="ECO:0007669"/>
    <property type="project" value="UniProtKB-KW"/>
</dbReference>
<dbReference type="InterPro" id="IPR017149">
    <property type="entry name" value="GSH_degradosome_Dug2"/>
</dbReference>
<feature type="compositionally biased region" description="Polar residues" evidence="8">
    <location>
        <begin position="7"/>
        <end position="24"/>
    </location>
</feature>
<dbReference type="InterPro" id="IPR002933">
    <property type="entry name" value="Peptidase_M20"/>
</dbReference>
<gene>
    <name evidence="10" type="ORF">BJ508DRAFT_412518</name>
</gene>
<evidence type="ECO:0000256" key="5">
    <source>
        <dbReference type="ARBA" id="ARBA00022737"/>
    </source>
</evidence>
<comment type="similarity">
    <text evidence="1">Belongs to the peptidase M20A family.</text>
</comment>
<evidence type="ECO:0000256" key="7">
    <source>
        <dbReference type="PROSITE-ProRule" id="PRU00221"/>
    </source>
</evidence>
<dbReference type="Pfam" id="PF00400">
    <property type="entry name" value="WD40"/>
    <property type="match status" value="2"/>
</dbReference>
<dbReference type="SUPFAM" id="SSF55031">
    <property type="entry name" value="Bacterial exopeptidase dimerisation domain"/>
    <property type="match status" value="1"/>
</dbReference>
<dbReference type="InterPro" id="IPR036322">
    <property type="entry name" value="WD40_repeat_dom_sf"/>
</dbReference>
<dbReference type="InterPro" id="IPR011650">
    <property type="entry name" value="Peptidase_M20_dimer"/>
</dbReference>
<evidence type="ECO:0000313" key="11">
    <source>
        <dbReference type="Proteomes" id="UP000275078"/>
    </source>
</evidence>
<feature type="compositionally biased region" description="Low complexity" evidence="8">
    <location>
        <begin position="27"/>
        <end position="45"/>
    </location>
</feature>
<accession>A0A3N4IT27</accession>
<dbReference type="PROSITE" id="PS50294">
    <property type="entry name" value="WD_REPEATS_REGION"/>
    <property type="match status" value="1"/>
</dbReference>
<feature type="repeat" description="WD" evidence="7">
    <location>
        <begin position="157"/>
        <end position="198"/>
    </location>
</feature>
<evidence type="ECO:0000256" key="1">
    <source>
        <dbReference type="ARBA" id="ARBA00006247"/>
    </source>
</evidence>
<evidence type="ECO:0000256" key="8">
    <source>
        <dbReference type="SAM" id="MobiDB-lite"/>
    </source>
</evidence>
<dbReference type="PROSITE" id="PS50082">
    <property type="entry name" value="WD_REPEATS_2"/>
    <property type="match status" value="2"/>
</dbReference>
<dbReference type="Proteomes" id="UP000275078">
    <property type="component" value="Unassembled WGS sequence"/>
</dbReference>
<organism evidence="10 11">
    <name type="scientific">Ascobolus immersus RN42</name>
    <dbReference type="NCBI Taxonomy" id="1160509"/>
    <lineage>
        <taxon>Eukaryota</taxon>
        <taxon>Fungi</taxon>
        <taxon>Dikarya</taxon>
        <taxon>Ascomycota</taxon>
        <taxon>Pezizomycotina</taxon>
        <taxon>Pezizomycetes</taxon>
        <taxon>Pezizales</taxon>
        <taxon>Ascobolaceae</taxon>
        <taxon>Ascobolus</taxon>
    </lineage>
</organism>
<dbReference type="PANTHER" id="PTHR43270">
    <property type="entry name" value="BETA-ALA-HIS DIPEPTIDASE"/>
    <property type="match status" value="1"/>
</dbReference>
<reference evidence="10 11" key="1">
    <citation type="journal article" date="2018" name="Nat. Ecol. Evol.">
        <title>Pezizomycetes genomes reveal the molecular basis of ectomycorrhizal truffle lifestyle.</title>
        <authorList>
            <person name="Murat C."/>
            <person name="Payen T."/>
            <person name="Noel B."/>
            <person name="Kuo A."/>
            <person name="Morin E."/>
            <person name="Chen J."/>
            <person name="Kohler A."/>
            <person name="Krizsan K."/>
            <person name="Balestrini R."/>
            <person name="Da Silva C."/>
            <person name="Montanini B."/>
            <person name="Hainaut M."/>
            <person name="Levati E."/>
            <person name="Barry K.W."/>
            <person name="Belfiori B."/>
            <person name="Cichocki N."/>
            <person name="Clum A."/>
            <person name="Dockter R.B."/>
            <person name="Fauchery L."/>
            <person name="Guy J."/>
            <person name="Iotti M."/>
            <person name="Le Tacon F."/>
            <person name="Lindquist E.A."/>
            <person name="Lipzen A."/>
            <person name="Malagnac F."/>
            <person name="Mello A."/>
            <person name="Molinier V."/>
            <person name="Miyauchi S."/>
            <person name="Poulain J."/>
            <person name="Riccioni C."/>
            <person name="Rubini A."/>
            <person name="Sitrit Y."/>
            <person name="Splivallo R."/>
            <person name="Traeger S."/>
            <person name="Wang M."/>
            <person name="Zifcakova L."/>
            <person name="Wipf D."/>
            <person name="Zambonelli A."/>
            <person name="Paolocci F."/>
            <person name="Nowrousian M."/>
            <person name="Ottonello S."/>
            <person name="Baldrian P."/>
            <person name="Spatafora J.W."/>
            <person name="Henrissat B."/>
            <person name="Nagy L.G."/>
            <person name="Aury J.M."/>
            <person name="Wincker P."/>
            <person name="Grigoriev I.V."/>
            <person name="Bonfante P."/>
            <person name="Martin F.M."/>
        </authorList>
    </citation>
    <scope>NUCLEOTIDE SEQUENCE [LARGE SCALE GENOMIC DNA]</scope>
    <source>
        <strain evidence="10 11">RN42</strain>
    </source>
</reference>
<dbReference type="InterPro" id="IPR015943">
    <property type="entry name" value="WD40/YVTN_repeat-like_dom_sf"/>
</dbReference>
<dbReference type="STRING" id="1160509.A0A3N4IT27"/>
<evidence type="ECO:0000259" key="9">
    <source>
        <dbReference type="Pfam" id="PF07687"/>
    </source>
</evidence>
<dbReference type="GO" id="GO:0006751">
    <property type="term" value="P:glutathione catabolic process"/>
    <property type="evidence" value="ECO:0007669"/>
    <property type="project" value="InterPro"/>
</dbReference>
<dbReference type="Gene3D" id="2.130.10.10">
    <property type="entry name" value="YVTN repeat-like/Quinoprotein amine dehydrogenase"/>
    <property type="match status" value="2"/>
</dbReference>
<dbReference type="SUPFAM" id="SSF53187">
    <property type="entry name" value="Zn-dependent exopeptidases"/>
    <property type="match status" value="1"/>
</dbReference>
<keyword evidence="11" id="KW-1185">Reference proteome</keyword>
<dbReference type="Pfam" id="PF01546">
    <property type="entry name" value="Peptidase_M20"/>
    <property type="match status" value="1"/>
</dbReference>
<evidence type="ECO:0000313" key="10">
    <source>
        <dbReference type="EMBL" id="RPA84774.1"/>
    </source>
</evidence>
<keyword evidence="3" id="KW-0645">Protease</keyword>
<dbReference type="Gene3D" id="3.30.70.360">
    <property type="match status" value="1"/>
</dbReference>
<dbReference type="InterPro" id="IPR036264">
    <property type="entry name" value="Bact_exopeptidase_dim_dom"/>
</dbReference>
<keyword evidence="5" id="KW-0677">Repeat</keyword>
<keyword evidence="6" id="KW-0378">Hydrolase</keyword>
<dbReference type="InterPro" id="IPR051458">
    <property type="entry name" value="Cyt/Met_Dipeptidase"/>
</dbReference>
<dbReference type="GO" id="GO:0008233">
    <property type="term" value="F:peptidase activity"/>
    <property type="evidence" value="ECO:0007669"/>
    <property type="project" value="UniProtKB-KW"/>
</dbReference>
<feature type="repeat" description="WD" evidence="7">
    <location>
        <begin position="342"/>
        <end position="381"/>
    </location>
</feature>
<dbReference type="InterPro" id="IPR001680">
    <property type="entry name" value="WD40_rpt"/>
</dbReference>
<dbReference type="GO" id="GO:0006508">
    <property type="term" value="P:proteolysis"/>
    <property type="evidence" value="ECO:0007669"/>
    <property type="project" value="UniProtKB-KW"/>
</dbReference>
<dbReference type="AlphaFoldDB" id="A0A3N4IT27"/>
<dbReference type="Pfam" id="PF07687">
    <property type="entry name" value="M20_dimer"/>
    <property type="match status" value="1"/>
</dbReference>
<keyword evidence="4" id="KW-0479">Metal-binding</keyword>
<dbReference type="SMART" id="SM00320">
    <property type="entry name" value="WD40"/>
    <property type="match status" value="6"/>
</dbReference>
<sequence length="917" mass="100515">MAASLSAARQNGVIPQTTQTSPLSAPSKRSSLNNSTTTTTQSHATPKSHEAQRHLQSNGTFFPDLLACCGSMMGVERQKSPHSRTPTPLPLSLDNTVSSPALLPTQLHDDGPKLLHSVKHSGSILSLAVSNDFIYAGTQNGEILVWCNKIFELRATVKGHAGSILSLTISEDQSLLFSTGGDAIVNVWDAKTLKIKYSIYSTYDVGDVFCLAYSATLRTMYFGAQNTSIQWCSLESSPRPTLTSHPSRRNHRFFDSKGPGGRSTPRPASGDSTSTFQGATFLEVDPSAIVQYAHYGFVYCMQLIKGLSGSEEEVLISGGGDGDVKLWKIDPQTTELIEWKTLEGSDMSVLSIAVKETFLYCGLTDGDINVWDLDTFQMIRSVKAHQSDVLTLAISGNSLISGSARGNSKQWNDRFECVHHWQAHEGLLLTSVVTSRDDNILYFTGGNDETVSAWLLDSLDLNQKSPVQSQNDALLSCLGKLVGFRTVSGNPAYTEDCRRGAAYLKSLFKRFGARTELLPVKDNRNPVVFARFCGSNPTAGKTILFYGHYDVIHAEESGKKWQTDPFALTGINGYLYGRGVSDNKGPCLAALFAVGELVQEQKLESDVVFLIEGEEEAGSHGFAEAVKAARDVIGDVDWVLLANSYWLDNERPCLTYGMRGVIHATVKIESDKPDLHSGVDGSRLNHEPTVDLVNLLARLSSVDGNINIPGFYDPVRPVTANEEAMYSAIVENHLRNDPTLDASALKDRLMSKWRFPSHTIHRINVSGPANATVIPRSASASISIRIVPDQDLQTIKSTLTSFLHSQFTTFHSNNTLTITIDHEAEPWLGDPQNEAFKTLEQAIETVWGEGTKPLYIREGGSIPSARFLEREFGAPAAHLPCGQASDHAHLDNERLRLTNLYKSKAILKQFFQELPKK</sequence>
<dbReference type="PROSITE" id="PS00678">
    <property type="entry name" value="WD_REPEATS_1"/>
    <property type="match status" value="1"/>
</dbReference>
<dbReference type="PANTHER" id="PTHR43270:SF8">
    <property type="entry name" value="DI- AND TRIPEPTIDASE DUG2-RELATED"/>
    <property type="match status" value="1"/>
</dbReference>
<evidence type="ECO:0000256" key="4">
    <source>
        <dbReference type="ARBA" id="ARBA00022723"/>
    </source>
</evidence>